<dbReference type="GO" id="GO:0016646">
    <property type="term" value="F:oxidoreductase activity, acting on the CH-NH group of donors, NAD or NADP as acceptor"/>
    <property type="evidence" value="ECO:0007669"/>
    <property type="project" value="TreeGrafter"/>
</dbReference>
<dbReference type="Gene3D" id="3.40.50.720">
    <property type="entry name" value="NAD(P)-binding Rossmann-like Domain"/>
    <property type="match status" value="1"/>
</dbReference>
<keyword evidence="3" id="KW-1185">Reference proteome</keyword>
<reference evidence="2 3" key="1">
    <citation type="journal article" date="2013" name="J. Mol. Microbiol. Biotechnol.">
        <title>Analysis of the Complete Genomes of Acholeplasma brassicae , A. palmae and A. laidlawii and Their Comparison to the Obligate Parasites from ' Candidatus Phytoplasma'.</title>
        <authorList>
            <person name="Kube M."/>
            <person name="Siewert C."/>
            <person name="Migdoll A.M."/>
            <person name="Duduk B."/>
            <person name="Holz S."/>
            <person name="Rabus R."/>
            <person name="Seemuller E."/>
            <person name="Mitrovic J."/>
            <person name="Muller I."/>
            <person name="Buttner C."/>
            <person name="Reinhardt R."/>
        </authorList>
    </citation>
    <scope>NUCLEOTIDE SEQUENCE [LARGE SCALE GENOMIC DNA]</scope>
    <source>
        <strain evidence="2 3">J233</strain>
    </source>
</reference>
<dbReference type="InterPro" id="IPR051606">
    <property type="entry name" value="Polyketide_Oxido-like"/>
</dbReference>
<dbReference type="EMBL" id="FO681347">
    <property type="protein sequence ID" value="CCV64485.1"/>
    <property type="molecule type" value="Genomic_DNA"/>
</dbReference>
<dbReference type="PANTHER" id="PTHR43355:SF2">
    <property type="entry name" value="FLAVIN REDUCTASE (NADPH)"/>
    <property type="match status" value="1"/>
</dbReference>
<dbReference type="PANTHER" id="PTHR43355">
    <property type="entry name" value="FLAVIN REDUCTASE (NADPH)"/>
    <property type="match status" value="1"/>
</dbReference>
<accession>U4KQB6</accession>
<feature type="domain" description="NAD(P)-binding" evidence="1">
    <location>
        <begin position="7"/>
        <end position="198"/>
    </location>
</feature>
<name>U4KQB6_ALTPJ</name>
<keyword evidence="2" id="KW-0413">Isomerase</keyword>
<dbReference type="GO" id="GO:0016853">
    <property type="term" value="F:isomerase activity"/>
    <property type="evidence" value="ECO:0007669"/>
    <property type="project" value="UniProtKB-KW"/>
</dbReference>
<organism evidence="2 3">
    <name type="scientific">Alteracholeplasma palmae (strain ATCC 49389 / J233)</name>
    <name type="common">Acholeplasma palmae</name>
    <dbReference type="NCBI Taxonomy" id="1318466"/>
    <lineage>
        <taxon>Bacteria</taxon>
        <taxon>Bacillati</taxon>
        <taxon>Mycoplasmatota</taxon>
        <taxon>Mollicutes</taxon>
        <taxon>Acholeplasmatales</taxon>
        <taxon>Acholeplasmataceae</taxon>
        <taxon>Acholeplasma</taxon>
    </lineage>
</organism>
<dbReference type="Proteomes" id="UP000032740">
    <property type="component" value="Chromosome"/>
</dbReference>
<dbReference type="STRING" id="1318466.BN85409080"/>
<gene>
    <name evidence="2" type="ORF">BN85409080</name>
</gene>
<dbReference type="HOGENOM" id="CLU_025711_3_1_14"/>
<dbReference type="OrthoDB" id="9785372at2"/>
<dbReference type="AlphaFoldDB" id="U4KQB6"/>
<evidence type="ECO:0000313" key="3">
    <source>
        <dbReference type="Proteomes" id="UP000032740"/>
    </source>
</evidence>
<proteinExistence type="predicted"/>
<evidence type="ECO:0000259" key="1">
    <source>
        <dbReference type="Pfam" id="PF13460"/>
    </source>
</evidence>
<sequence>MKIAIIGANGFIGSKIRDEALLKNHEVVAITRASQIKKDKNLKGFQQTIFEPTKLKKILKDVDVIVSAYHPGWYHVDPVNRYLEGYEIIIKLAKELNKRLIIIGGSTNLDLADGTPVVEGFFPAPWKDALEGTRKLYELIKDDKSFDWTYLAPAAEVIDTVKTGNYAIGENTLIVDSKDVSRISTQDLAEAVILEIENPKYKQKRFTLGYK</sequence>
<dbReference type="InterPro" id="IPR036291">
    <property type="entry name" value="NAD(P)-bd_dom_sf"/>
</dbReference>
<dbReference type="RefSeq" id="WP_026660013.1">
    <property type="nucleotide sequence ID" value="NC_022538.1"/>
</dbReference>
<dbReference type="KEGG" id="apal:BN85409080"/>
<protein>
    <submittedName>
        <fullName evidence="2">3-beta hydroxysteroid dehydrogenase/isomerase</fullName>
    </submittedName>
</protein>
<evidence type="ECO:0000313" key="2">
    <source>
        <dbReference type="EMBL" id="CCV64485.1"/>
    </source>
</evidence>
<dbReference type="Pfam" id="PF13460">
    <property type="entry name" value="NAD_binding_10"/>
    <property type="match status" value="1"/>
</dbReference>
<dbReference type="InterPro" id="IPR016040">
    <property type="entry name" value="NAD(P)-bd_dom"/>
</dbReference>
<dbReference type="SUPFAM" id="SSF51735">
    <property type="entry name" value="NAD(P)-binding Rossmann-fold domains"/>
    <property type="match status" value="1"/>
</dbReference>